<feature type="compositionally biased region" description="Polar residues" evidence="5">
    <location>
        <begin position="229"/>
        <end position="241"/>
    </location>
</feature>
<proteinExistence type="predicted"/>
<evidence type="ECO:0000256" key="2">
    <source>
        <dbReference type="ARBA" id="ARBA00022801"/>
    </source>
</evidence>
<evidence type="ECO:0000256" key="1">
    <source>
        <dbReference type="ARBA" id="ARBA00022670"/>
    </source>
</evidence>
<evidence type="ECO:0000313" key="8">
    <source>
        <dbReference type="RefSeq" id="XP_012937716.1"/>
    </source>
</evidence>
<feature type="domain" description="Peptidase M4 C-terminal" evidence="6">
    <location>
        <begin position="61"/>
        <end position="161"/>
    </location>
</feature>
<reference evidence="8" key="1">
    <citation type="submission" date="2025-08" db="UniProtKB">
        <authorList>
            <consortium name="RefSeq"/>
        </authorList>
    </citation>
    <scope>IDENTIFICATION</scope>
</reference>
<evidence type="ECO:0000256" key="4">
    <source>
        <dbReference type="ARBA" id="ARBA00023049"/>
    </source>
</evidence>
<dbReference type="Pfam" id="PF02868">
    <property type="entry name" value="Peptidase_M4_C"/>
    <property type="match status" value="1"/>
</dbReference>
<name>A0ABM0ZZG9_APLCA</name>
<dbReference type="GO" id="GO:0006508">
    <property type="term" value="P:proteolysis"/>
    <property type="evidence" value="ECO:0007669"/>
    <property type="project" value="UniProtKB-KW"/>
</dbReference>
<dbReference type="Gene3D" id="1.10.390.10">
    <property type="entry name" value="Neutral Protease Domain 2"/>
    <property type="match status" value="1"/>
</dbReference>
<keyword evidence="7" id="KW-1185">Reference proteome</keyword>
<keyword evidence="3" id="KW-0862">Zinc</keyword>
<gene>
    <name evidence="8" type="primary">LOC106011712</name>
</gene>
<keyword evidence="2" id="KW-0378">Hydrolase</keyword>
<protein>
    <submittedName>
        <fullName evidence="8">Neutral protease</fullName>
    </submittedName>
</protein>
<accession>A0ABM0ZZG9</accession>
<evidence type="ECO:0000256" key="5">
    <source>
        <dbReference type="SAM" id="MobiDB-lite"/>
    </source>
</evidence>
<dbReference type="InterPro" id="IPR027268">
    <property type="entry name" value="Peptidase_M4/M1_CTD_sf"/>
</dbReference>
<organism evidence="7 8">
    <name type="scientific">Aplysia californica</name>
    <name type="common">California sea hare</name>
    <dbReference type="NCBI Taxonomy" id="6500"/>
    <lineage>
        <taxon>Eukaryota</taxon>
        <taxon>Metazoa</taxon>
        <taxon>Spiralia</taxon>
        <taxon>Lophotrochozoa</taxon>
        <taxon>Mollusca</taxon>
        <taxon>Gastropoda</taxon>
        <taxon>Heterobranchia</taxon>
        <taxon>Euthyneura</taxon>
        <taxon>Tectipleura</taxon>
        <taxon>Aplysiida</taxon>
        <taxon>Aplysioidea</taxon>
        <taxon>Aplysiidae</taxon>
        <taxon>Aplysia</taxon>
    </lineage>
</organism>
<dbReference type="InterPro" id="IPR001570">
    <property type="entry name" value="Peptidase_M4_C_domain"/>
</dbReference>
<dbReference type="SUPFAM" id="SSF55486">
    <property type="entry name" value="Metalloproteases ('zincins'), catalytic domain"/>
    <property type="match status" value="1"/>
</dbReference>
<dbReference type="RefSeq" id="XP_012937716.1">
    <property type="nucleotide sequence ID" value="XM_013082262.2"/>
</dbReference>
<evidence type="ECO:0000313" key="7">
    <source>
        <dbReference type="Proteomes" id="UP000694888"/>
    </source>
</evidence>
<evidence type="ECO:0000259" key="6">
    <source>
        <dbReference type="Pfam" id="PF02868"/>
    </source>
</evidence>
<dbReference type="Proteomes" id="UP000694888">
    <property type="component" value="Unplaced"/>
</dbReference>
<evidence type="ECO:0000256" key="3">
    <source>
        <dbReference type="ARBA" id="ARBA00022833"/>
    </source>
</evidence>
<keyword evidence="4" id="KW-0482">Metalloprotease</keyword>
<feature type="region of interest" description="Disordered" evidence="5">
    <location>
        <begin position="219"/>
        <end position="241"/>
    </location>
</feature>
<sequence>MDRLKKLFLFCLVAMSTSYVTVWSARRENPANMAKSQGFLQKLDTAQASVLSSLGMPASAGVEVLRYFDDPTKDGYSIKHVDQYRTNMNVHASSGVYNHVFWWIGQEIGVKAAFECFLIALRVYWRERSDFEDGACGVLRGTYDAGFDMVLVQDSFSKVGINGDDCLDLGSLVTAALQDGVLKTGLKVSKIRHPLFKVVVPSGKTSLTAEVTGAGHQVTISESHDRSATPRSSGQGSTQAAVNAGETLYIRVFSDSESDEAGEVKVTYS</sequence>
<dbReference type="GO" id="GO:0008233">
    <property type="term" value="F:peptidase activity"/>
    <property type="evidence" value="ECO:0007669"/>
    <property type="project" value="UniProtKB-KW"/>
</dbReference>
<keyword evidence="1 8" id="KW-0645">Protease</keyword>
<dbReference type="GeneID" id="106011712"/>